<dbReference type="InterPro" id="IPR025132">
    <property type="entry name" value="DUF4058"/>
</dbReference>
<dbReference type="Proteomes" id="UP000249354">
    <property type="component" value="Unassembled WGS sequence"/>
</dbReference>
<protein>
    <recommendedName>
        <fullName evidence="3">DUF4058 domain-containing protein</fullName>
    </recommendedName>
</protein>
<proteinExistence type="predicted"/>
<dbReference type="AlphaFoldDB" id="A0A2W4U916"/>
<comment type="caution">
    <text evidence="1">The sequence shown here is derived from an EMBL/GenBank/DDBJ whole genome shotgun (WGS) entry which is preliminary data.</text>
</comment>
<dbReference type="Pfam" id="PF13267">
    <property type="entry name" value="DUF4058"/>
    <property type="match status" value="1"/>
</dbReference>
<organism evidence="1 2">
    <name type="scientific">Leptolyngbya foveolarum</name>
    <dbReference type="NCBI Taxonomy" id="47253"/>
    <lineage>
        <taxon>Bacteria</taxon>
        <taxon>Bacillati</taxon>
        <taxon>Cyanobacteriota</taxon>
        <taxon>Cyanophyceae</taxon>
        <taxon>Leptolyngbyales</taxon>
        <taxon>Leptolyngbyaceae</taxon>
        <taxon>Leptolyngbya group</taxon>
        <taxon>Leptolyngbya</taxon>
    </lineage>
</organism>
<evidence type="ECO:0000313" key="1">
    <source>
        <dbReference type="EMBL" id="PZO17102.1"/>
    </source>
</evidence>
<name>A0A2W4U916_9CYAN</name>
<sequence>MRKSRRINLRGLLPYASSVLVNQKCSTMPIPFPGMNPYLEHPDLWPTVHRKFIKAIANRLTHQLAPIYQVRLCERHYHVSGEDSLVVGSPGFSWRVDSNIQRRDIESTDIAISLPSASLAPTPNGEAPAQIPPKRPISVLVPVPQKIYETYLEIVNAAGEVITVIEALSPKKKRPGRGRGLYERQRETIFGSPSHFVEIDLLRGWEPPSIYGPDESGDYRILISRSEQRPRAELYTWNVTEPIPAISLPLSGDDELPLSLKPMVDEACDRTDLLVNYQQSPLPPLRFEESLWLEDFLQQVGMRPHVS</sequence>
<evidence type="ECO:0000313" key="2">
    <source>
        <dbReference type="Proteomes" id="UP000249354"/>
    </source>
</evidence>
<accession>A0A2W4U916</accession>
<dbReference type="EMBL" id="QBMC01000071">
    <property type="protein sequence ID" value="PZO17102.1"/>
    <property type="molecule type" value="Genomic_DNA"/>
</dbReference>
<reference evidence="2" key="1">
    <citation type="submission" date="2018-04" db="EMBL/GenBank/DDBJ databases">
        <authorList>
            <person name="Cornet L."/>
        </authorList>
    </citation>
    <scope>NUCLEOTIDE SEQUENCE [LARGE SCALE GENOMIC DNA]</scope>
</reference>
<evidence type="ECO:0008006" key="3">
    <source>
        <dbReference type="Google" id="ProtNLM"/>
    </source>
</evidence>
<reference evidence="1 2" key="2">
    <citation type="submission" date="2018-06" db="EMBL/GenBank/DDBJ databases">
        <title>Metagenomic assembly of (sub)arctic Cyanobacteria and their associated microbiome from non-axenic cultures.</title>
        <authorList>
            <person name="Baurain D."/>
        </authorList>
    </citation>
    <scope>NUCLEOTIDE SEQUENCE [LARGE SCALE GENOMIC DNA]</scope>
    <source>
        <strain evidence="1">ULC129bin1</strain>
    </source>
</reference>
<gene>
    <name evidence="1" type="ORF">DCF25_11540</name>
</gene>